<dbReference type="Gene3D" id="3.20.20.120">
    <property type="entry name" value="Enolase-like C-terminal domain"/>
    <property type="match status" value="1"/>
</dbReference>
<evidence type="ECO:0000313" key="7">
    <source>
        <dbReference type="EMBL" id="OIR13289.1"/>
    </source>
</evidence>
<evidence type="ECO:0000256" key="5">
    <source>
        <dbReference type="ARBA" id="ARBA00023235"/>
    </source>
</evidence>
<dbReference type="InterPro" id="IPR034593">
    <property type="entry name" value="DgoD-like"/>
</dbReference>
<dbReference type="InterPro" id="IPR034603">
    <property type="entry name" value="Dipeptide_epimerase"/>
</dbReference>
<dbReference type="InterPro" id="IPR029065">
    <property type="entry name" value="Enolase_C-like"/>
</dbReference>
<comment type="similarity">
    <text evidence="2">Belongs to the mandelate racemase/muconate lactonizing enzyme family.</text>
</comment>
<dbReference type="SFLD" id="SFLDG00180">
    <property type="entry name" value="muconate_cycloisomerase"/>
    <property type="match status" value="1"/>
</dbReference>
<dbReference type="AlphaFoldDB" id="A0A1J5SXN3"/>
<reference evidence="7" key="1">
    <citation type="submission" date="2016-10" db="EMBL/GenBank/DDBJ databases">
        <title>Sequence of Gallionella enrichment culture.</title>
        <authorList>
            <person name="Poehlein A."/>
            <person name="Muehling M."/>
            <person name="Daniel R."/>
        </authorList>
    </citation>
    <scope>NUCLEOTIDE SEQUENCE</scope>
</reference>
<dbReference type="EC" id="5.1.1.-" evidence="7"/>
<dbReference type="InterPro" id="IPR018110">
    <property type="entry name" value="Mandel_Rmase/mucon_lact_enz_CS"/>
</dbReference>
<evidence type="ECO:0000259" key="6">
    <source>
        <dbReference type="SMART" id="SM00922"/>
    </source>
</evidence>
<dbReference type="SMART" id="SM00922">
    <property type="entry name" value="MR_MLE"/>
    <property type="match status" value="1"/>
</dbReference>
<dbReference type="GO" id="GO:0016855">
    <property type="term" value="F:racemase and epimerase activity, acting on amino acids and derivatives"/>
    <property type="evidence" value="ECO:0007669"/>
    <property type="project" value="InterPro"/>
</dbReference>
<keyword evidence="4" id="KW-0460">Magnesium</keyword>
<dbReference type="GO" id="GO:0009063">
    <property type="term" value="P:amino acid catabolic process"/>
    <property type="evidence" value="ECO:0007669"/>
    <property type="project" value="InterPro"/>
</dbReference>
<gene>
    <name evidence="7" type="primary">ykfB_1</name>
    <name evidence="7" type="ORF">GALL_56740</name>
</gene>
<accession>A0A1J5SXN3</accession>
<protein>
    <submittedName>
        <fullName evidence="7">L-Ala-D/L-Glu epimerase</fullName>
        <ecNumber evidence="7">5.1.1.-</ecNumber>
    </submittedName>
</protein>
<evidence type="ECO:0000256" key="3">
    <source>
        <dbReference type="ARBA" id="ARBA00022723"/>
    </source>
</evidence>
<comment type="caution">
    <text evidence="7">The sequence shown here is derived from an EMBL/GenBank/DDBJ whole genome shotgun (WGS) entry which is preliminary data.</text>
</comment>
<dbReference type="InterPro" id="IPR013342">
    <property type="entry name" value="Mandelate_racemase_C"/>
</dbReference>
<dbReference type="PANTHER" id="PTHR48080:SF3">
    <property type="entry name" value="ENOLASE SUPERFAMILY MEMBER DDB_G0284701"/>
    <property type="match status" value="1"/>
</dbReference>
<organism evidence="7">
    <name type="scientific">mine drainage metagenome</name>
    <dbReference type="NCBI Taxonomy" id="410659"/>
    <lineage>
        <taxon>unclassified sequences</taxon>
        <taxon>metagenomes</taxon>
        <taxon>ecological metagenomes</taxon>
    </lineage>
</organism>
<feature type="domain" description="Mandelate racemase/muconate lactonizing enzyme C-terminal" evidence="6">
    <location>
        <begin position="160"/>
        <end position="249"/>
    </location>
</feature>
<evidence type="ECO:0000256" key="1">
    <source>
        <dbReference type="ARBA" id="ARBA00001946"/>
    </source>
</evidence>
<dbReference type="PROSITE" id="PS00909">
    <property type="entry name" value="MR_MLE_2"/>
    <property type="match status" value="1"/>
</dbReference>
<dbReference type="SUPFAM" id="SSF54826">
    <property type="entry name" value="Enolase N-terminal domain-like"/>
    <property type="match status" value="1"/>
</dbReference>
<dbReference type="GO" id="GO:0046872">
    <property type="term" value="F:metal ion binding"/>
    <property type="evidence" value="ECO:0007669"/>
    <property type="project" value="UniProtKB-KW"/>
</dbReference>
<evidence type="ECO:0000256" key="2">
    <source>
        <dbReference type="ARBA" id="ARBA00008031"/>
    </source>
</evidence>
<dbReference type="Pfam" id="PF13378">
    <property type="entry name" value="MR_MLE_C"/>
    <property type="match status" value="1"/>
</dbReference>
<dbReference type="InterPro" id="IPR029017">
    <property type="entry name" value="Enolase-like_N"/>
</dbReference>
<keyword evidence="5 7" id="KW-0413">Isomerase</keyword>
<keyword evidence="3" id="KW-0479">Metal-binding</keyword>
<dbReference type="CDD" id="cd03319">
    <property type="entry name" value="L-Ala-DL-Glu_epimerase"/>
    <property type="match status" value="1"/>
</dbReference>
<dbReference type="SUPFAM" id="SSF51604">
    <property type="entry name" value="Enolase C-terminal domain-like"/>
    <property type="match status" value="1"/>
</dbReference>
<proteinExistence type="inferred from homology"/>
<evidence type="ECO:0000256" key="4">
    <source>
        <dbReference type="ARBA" id="ARBA00022842"/>
    </source>
</evidence>
<dbReference type="SFLD" id="SFLDS00001">
    <property type="entry name" value="Enolase"/>
    <property type="match status" value="1"/>
</dbReference>
<comment type="cofactor">
    <cofactor evidence="1">
        <name>Mg(2+)</name>
        <dbReference type="ChEBI" id="CHEBI:18420"/>
    </cofactor>
</comment>
<dbReference type="PANTHER" id="PTHR48080">
    <property type="entry name" value="D-GALACTONATE DEHYDRATASE-RELATED"/>
    <property type="match status" value="1"/>
</dbReference>
<name>A0A1J5SXN3_9ZZZZ</name>
<dbReference type="Gene3D" id="3.30.390.10">
    <property type="entry name" value="Enolase-like, N-terminal domain"/>
    <property type="match status" value="1"/>
</dbReference>
<dbReference type="InterPro" id="IPR036849">
    <property type="entry name" value="Enolase-like_C_sf"/>
</dbReference>
<sequence>MICNWLLFLSTAIFERNNLPNTDMKIHYKKHELPFQYPFTISNGRTKTHQPTLIVSLQLGNYIGFGEAPAITYYNISVEDMIADIESKKTYVEKFAFTDPERYWHYVHHLFPDNPFLVCALDMAGWDLFGKMEKKLLYEIWQTKWENTPSTDYTIGIDTIEKMVAKMKAKPWPIYKIKLGTDEDIAIVEALRKHTDAVFRIDANAGWTLDEAISKITQLKELGVEYIEQPLAKDNWDDMKILFQHSALPLIADESCVSEHDVEKCVNHFHGINIKLTKCSGITPALRMIKNARALNLKLMMGSMNECSIGSAAIANFLPQLDYVDMDGPLLQTEDLATGIHFDFGKVEIKGKDGLGIEVTQNIF</sequence>
<dbReference type="EMBL" id="MLJW01000015">
    <property type="protein sequence ID" value="OIR13289.1"/>
    <property type="molecule type" value="Genomic_DNA"/>
</dbReference>